<sequence length="111" mass="13095">MMNKTETAIWKTIEDFPRYEINESGDIREKISGSLLPKAKFNYVDYVELMRDGKPYLQHVNRLRWKSFNLANISPYRTDIQRHGIWLKDQLRYEDGEKSHLCGVICSVGEV</sequence>
<keyword evidence="2" id="KW-1185">Reference proteome</keyword>
<reference evidence="1 2" key="1">
    <citation type="submission" date="2019-07" db="EMBL/GenBank/DDBJ databases">
        <authorList>
            <person name="Abdullah A."/>
            <person name="Lima G.C."/>
            <person name="Cuneo C.K."/>
            <person name="Ennest D.C."/>
            <person name="Fritz K.J."/>
            <person name="Johnson B.T."/>
            <person name="Larson S.M."/>
            <person name="Lemunyete M.N."/>
            <person name="Murray M.B."/>
            <person name="Osmond D.E."/>
            <person name="Patras K.A."/>
            <person name="Ransibrahmanakul S."/>
            <person name="Simpson K.A."/>
            <person name="Thull B.S."/>
            <person name="Wetzel S."/>
            <person name="Bonilla J.A."/>
            <person name="Klyczek K."/>
            <person name="Garlena R.A."/>
            <person name="Russell D.A."/>
            <person name="Pope W.H."/>
            <person name="Jacobs-Sera D."/>
            <person name="Hatfull G.F."/>
        </authorList>
    </citation>
    <scope>NUCLEOTIDE SEQUENCE [LARGE SCALE GENOMIC DNA]</scope>
</reference>
<dbReference type="EMBL" id="MN183282">
    <property type="protein sequence ID" value="QED11641.1"/>
    <property type="molecule type" value="Genomic_DNA"/>
</dbReference>
<gene>
    <name evidence="1" type="primary">152</name>
    <name evidence="1" type="ORF">SEA_QUI_152</name>
</gene>
<dbReference type="RefSeq" id="YP_010660518.1">
    <property type="nucleotide sequence ID" value="NC_070877.1"/>
</dbReference>
<protein>
    <submittedName>
        <fullName evidence="1">Uncharacterized protein</fullName>
    </submittedName>
</protein>
<dbReference type="GeneID" id="77936513"/>
<name>A0A5B8WH61_9CAUD</name>
<organism evidence="1 2">
    <name type="scientific">Arthrobacter phage Qui</name>
    <dbReference type="NCBI Taxonomy" id="2603260"/>
    <lineage>
        <taxon>Viruses</taxon>
        <taxon>Duplodnaviria</taxon>
        <taxon>Heunggongvirae</taxon>
        <taxon>Uroviricota</taxon>
        <taxon>Caudoviricetes</taxon>
        <taxon>Quivirus</taxon>
        <taxon>Quivirus qui</taxon>
    </lineage>
</organism>
<proteinExistence type="predicted"/>
<dbReference type="Proteomes" id="UP000321915">
    <property type="component" value="Segment"/>
</dbReference>
<evidence type="ECO:0000313" key="2">
    <source>
        <dbReference type="Proteomes" id="UP000321915"/>
    </source>
</evidence>
<evidence type="ECO:0000313" key="1">
    <source>
        <dbReference type="EMBL" id="QED11641.1"/>
    </source>
</evidence>
<dbReference type="KEGG" id="vg:77936513"/>
<accession>A0A5B8WH61</accession>